<dbReference type="SMART" id="SM00530">
    <property type="entry name" value="HTH_XRE"/>
    <property type="match status" value="1"/>
</dbReference>
<dbReference type="Gene3D" id="1.10.260.40">
    <property type="entry name" value="lambda repressor-like DNA-binding domains"/>
    <property type="match status" value="1"/>
</dbReference>
<dbReference type="Proteomes" id="UP001601976">
    <property type="component" value="Unassembled WGS sequence"/>
</dbReference>
<dbReference type="Pfam" id="PF13560">
    <property type="entry name" value="HTH_31"/>
    <property type="match status" value="1"/>
</dbReference>
<dbReference type="Pfam" id="PF12900">
    <property type="entry name" value="Pyridox_ox_2"/>
    <property type="match status" value="1"/>
</dbReference>
<dbReference type="InterPro" id="IPR010982">
    <property type="entry name" value="Lambda_DNA-bd_dom_sf"/>
</dbReference>
<dbReference type="RefSeq" id="WP_387896379.1">
    <property type="nucleotide sequence ID" value="NZ_JBIAPK010000006.1"/>
</dbReference>
<gene>
    <name evidence="2" type="ORF">ACFYWW_20645</name>
</gene>
<evidence type="ECO:0000259" key="1">
    <source>
        <dbReference type="PROSITE" id="PS50943"/>
    </source>
</evidence>
<dbReference type="InterPro" id="IPR024747">
    <property type="entry name" value="Pyridox_Oxase-rel"/>
</dbReference>
<dbReference type="Gene3D" id="2.30.110.10">
    <property type="entry name" value="Electron Transport, Fmn-binding Protein, Chain A"/>
    <property type="match status" value="1"/>
</dbReference>
<organism evidence="2 3">
    <name type="scientific">Streptomyces flavidovirens</name>
    <dbReference type="NCBI Taxonomy" id="67298"/>
    <lineage>
        <taxon>Bacteria</taxon>
        <taxon>Bacillati</taxon>
        <taxon>Actinomycetota</taxon>
        <taxon>Actinomycetes</taxon>
        <taxon>Kitasatosporales</taxon>
        <taxon>Streptomycetaceae</taxon>
        <taxon>Streptomyces</taxon>
    </lineage>
</organism>
<reference evidence="2 3" key="1">
    <citation type="submission" date="2024-10" db="EMBL/GenBank/DDBJ databases">
        <title>The Natural Products Discovery Center: Release of the First 8490 Sequenced Strains for Exploring Actinobacteria Biosynthetic Diversity.</title>
        <authorList>
            <person name="Kalkreuter E."/>
            <person name="Kautsar S.A."/>
            <person name="Yang D."/>
            <person name="Bader C.D."/>
            <person name="Teijaro C.N."/>
            <person name="Fluegel L."/>
            <person name="Davis C.M."/>
            <person name="Simpson J.R."/>
            <person name="Lauterbach L."/>
            <person name="Steele A.D."/>
            <person name="Gui C."/>
            <person name="Meng S."/>
            <person name="Li G."/>
            <person name="Viehrig K."/>
            <person name="Ye F."/>
            <person name="Su P."/>
            <person name="Kiefer A.F."/>
            <person name="Nichols A."/>
            <person name="Cepeda A.J."/>
            <person name="Yan W."/>
            <person name="Fan B."/>
            <person name="Jiang Y."/>
            <person name="Adhikari A."/>
            <person name="Zheng C.-J."/>
            <person name="Schuster L."/>
            <person name="Cowan T.M."/>
            <person name="Smanski M.J."/>
            <person name="Chevrette M.G."/>
            <person name="De Carvalho L.P.S."/>
            <person name="Shen B."/>
        </authorList>
    </citation>
    <scope>NUCLEOTIDE SEQUENCE [LARGE SCALE GENOMIC DNA]</scope>
    <source>
        <strain evidence="2 3">NPDC003029</strain>
    </source>
</reference>
<proteinExistence type="predicted"/>
<keyword evidence="3" id="KW-1185">Reference proteome</keyword>
<dbReference type="SUPFAM" id="SSF50475">
    <property type="entry name" value="FMN-binding split barrel"/>
    <property type="match status" value="1"/>
</dbReference>
<feature type="domain" description="HTH cro/C1-type" evidence="1">
    <location>
        <begin position="24"/>
        <end position="78"/>
    </location>
</feature>
<dbReference type="PROSITE" id="PS50943">
    <property type="entry name" value="HTH_CROC1"/>
    <property type="match status" value="1"/>
</dbReference>
<dbReference type="EMBL" id="JBIAPK010000006">
    <property type="protein sequence ID" value="MFF3341118.1"/>
    <property type="molecule type" value="Genomic_DNA"/>
</dbReference>
<evidence type="ECO:0000313" key="3">
    <source>
        <dbReference type="Proteomes" id="UP001601976"/>
    </source>
</evidence>
<protein>
    <submittedName>
        <fullName evidence="2">Helix-turn-helix domain-containing protein</fullName>
    </submittedName>
</protein>
<accession>A0ABW6RJN9</accession>
<dbReference type="InterPro" id="IPR001387">
    <property type="entry name" value="Cro/C1-type_HTH"/>
</dbReference>
<comment type="caution">
    <text evidence="2">The sequence shown here is derived from an EMBL/GenBank/DDBJ whole genome shotgun (WGS) entry which is preliminary data.</text>
</comment>
<dbReference type="SUPFAM" id="SSF47413">
    <property type="entry name" value="lambda repressor-like DNA-binding domains"/>
    <property type="match status" value="1"/>
</dbReference>
<dbReference type="CDD" id="cd00093">
    <property type="entry name" value="HTH_XRE"/>
    <property type="match status" value="1"/>
</dbReference>
<dbReference type="InterPro" id="IPR012349">
    <property type="entry name" value="Split_barrel_FMN-bd"/>
</dbReference>
<evidence type="ECO:0000313" key="2">
    <source>
        <dbReference type="EMBL" id="MFF3341118.1"/>
    </source>
</evidence>
<sequence length="230" mass="24034">MISATAAGQHTDPHSAVSAVGRRIAHCRTEAGLSVVQLAHAVGADPAYLRDVEQRDLSPGSALLTRIASALGMSLSDLRGRHAHLPEGRSAAAPFPRMETVGQDECWTMLAGHGVGRVAVPGPPLGPPAGPLILPVNYSVVEGRIAYRTSPGTVTASVAGGVVAFEADRIDEVTSAGWNVVAVGPTRLVTDAGEAAVLDEHAFSLPWPDPTRGTWIVIRPTRLSGRRIRT</sequence>
<name>A0ABW6RJN9_9ACTN</name>